<dbReference type="SMART" id="SM00347">
    <property type="entry name" value="HTH_MARR"/>
    <property type="match status" value="1"/>
</dbReference>
<evidence type="ECO:0000259" key="4">
    <source>
        <dbReference type="PROSITE" id="PS50995"/>
    </source>
</evidence>
<dbReference type="PANTHER" id="PTHR42756">
    <property type="entry name" value="TRANSCRIPTIONAL REGULATOR, MARR"/>
    <property type="match status" value="1"/>
</dbReference>
<dbReference type="InterPro" id="IPR000835">
    <property type="entry name" value="HTH_MarR-typ"/>
</dbReference>
<gene>
    <name evidence="5" type="ORF">C8D74_10513</name>
</gene>
<dbReference type="Gene3D" id="1.10.10.10">
    <property type="entry name" value="Winged helix-like DNA-binding domain superfamily/Winged helix DNA-binding domain"/>
    <property type="match status" value="1"/>
</dbReference>
<evidence type="ECO:0000256" key="2">
    <source>
        <dbReference type="ARBA" id="ARBA00023125"/>
    </source>
</evidence>
<feature type="domain" description="HTH marR-type" evidence="4">
    <location>
        <begin position="34"/>
        <end position="167"/>
    </location>
</feature>
<protein>
    <submittedName>
        <fullName evidence="5">MarR family transcriptional regulator</fullName>
    </submittedName>
</protein>
<keyword evidence="2" id="KW-0238">DNA-binding</keyword>
<dbReference type="GO" id="GO:0003677">
    <property type="term" value="F:DNA binding"/>
    <property type="evidence" value="ECO:0007669"/>
    <property type="project" value="UniProtKB-KW"/>
</dbReference>
<sequence>MQQFFFIIIFVPFPFLWTFLKGGENQKLFNSEQDPSVISRISCLFRTMNSMMKKELEKYDIGRGQFHFLMYLLKNGDGISQEELNEHLNFDKATTARAIKKLMKNGYLTKKTDEKDHRINRIFLTNKAYNIYNEMEKMNNYWEKILTDNLSIEEKEMVRDILNKMLDNILRYKAKVHQEVS</sequence>
<dbReference type="InterPro" id="IPR036388">
    <property type="entry name" value="WH-like_DNA-bd_sf"/>
</dbReference>
<accession>A0A4V3GQR0</accession>
<dbReference type="PRINTS" id="PR00598">
    <property type="entry name" value="HTHMARR"/>
</dbReference>
<reference evidence="5 6" key="1">
    <citation type="submission" date="2019-03" db="EMBL/GenBank/DDBJ databases">
        <title>Genomic Encyclopedia of Type Strains, Phase IV (KMG-IV): sequencing the most valuable type-strain genomes for metagenomic binning, comparative biology and taxonomic classification.</title>
        <authorList>
            <person name="Goeker M."/>
        </authorList>
    </citation>
    <scope>NUCLEOTIDE SEQUENCE [LARGE SCALE GENOMIC DNA]</scope>
    <source>
        <strain evidence="5 6">DSM 13575</strain>
    </source>
</reference>
<dbReference type="Pfam" id="PF12802">
    <property type="entry name" value="MarR_2"/>
    <property type="match status" value="1"/>
</dbReference>
<keyword evidence="6" id="KW-1185">Reference proteome</keyword>
<dbReference type="EMBL" id="SODZ01000005">
    <property type="protein sequence ID" value="TDX16063.1"/>
    <property type="molecule type" value="Genomic_DNA"/>
</dbReference>
<evidence type="ECO:0000256" key="3">
    <source>
        <dbReference type="ARBA" id="ARBA00023163"/>
    </source>
</evidence>
<dbReference type="AlphaFoldDB" id="A0A4V3GQR0"/>
<dbReference type="Proteomes" id="UP000294817">
    <property type="component" value="Unassembled WGS sequence"/>
</dbReference>
<keyword evidence="1" id="KW-0805">Transcription regulation</keyword>
<comment type="caution">
    <text evidence="5">The sequence shown here is derived from an EMBL/GenBank/DDBJ whole genome shotgun (WGS) entry which is preliminary data.</text>
</comment>
<keyword evidence="3" id="KW-0804">Transcription</keyword>
<dbReference type="InterPro" id="IPR036390">
    <property type="entry name" value="WH_DNA-bd_sf"/>
</dbReference>
<organism evidence="5 6">
    <name type="scientific">Petrotoga sibirica</name>
    <dbReference type="NCBI Taxonomy" id="156202"/>
    <lineage>
        <taxon>Bacteria</taxon>
        <taxon>Thermotogati</taxon>
        <taxon>Thermotogota</taxon>
        <taxon>Thermotogae</taxon>
        <taxon>Petrotogales</taxon>
        <taxon>Petrotogaceae</taxon>
        <taxon>Petrotoga</taxon>
    </lineage>
</organism>
<evidence type="ECO:0000313" key="5">
    <source>
        <dbReference type="EMBL" id="TDX16063.1"/>
    </source>
</evidence>
<name>A0A4V3GQR0_9BACT</name>
<dbReference type="PANTHER" id="PTHR42756:SF1">
    <property type="entry name" value="TRANSCRIPTIONAL REPRESSOR OF EMRAB OPERON"/>
    <property type="match status" value="1"/>
</dbReference>
<evidence type="ECO:0000256" key="1">
    <source>
        <dbReference type="ARBA" id="ARBA00023015"/>
    </source>
</evidence>
<dbReference type="SUPFAM" id="SSF46785">
    <property type="entry name" value="Winged helix' DNA-binding domain"/>
    <property type="match status" value="1"/>
</dbReference>
<dbReference type="PROSITE" id="PS50995">
    <property type="entry name" value="HTH_MARR_2"/>
    <property type="match status" value="1"/>
</dbReference>
<dbReference type="GO" id="GO:0003700">
    <property type="term" value="F:DNA-binding transcription factor activity"/>
    <property type="evidence" value="ECO:0007669"/>
    <property type="project" value="InterPro"/>
</dbReference>
<evidence type="ECO:0000313" key="6">
    <source>
        <dbReference type="Proteomes" id="UP000294817"/>
    </source>
</evidence>
<proteinExistence type="predicted"/>